<keyword evidence="1" id="KW-0812">Transmembrane</keyword>
<proteinExistence type="predicted"/>
<gene>
    <name evidence="2" type="ORF">RchiOBHm_Chr1g0347721</name>
</gene>
<evidence type="ECO:0000256" key="1">
    <source>
        <dbReference type="SAM" id="Phobius"/>
    </source>
</evidence>
<accession>A0A2P6SFC0</accession>
<dbReference type="AlphaFoldDB" id="A0A2P6SFC0"/>
<evidence type="ECO:0000313" key="2">
    <source>
        <dbReference type="EMBL" id="PRQ57382.1"/>
    </source>
</evidence>
<keyword evidence="1" id="KW-0472">Membrane</keyword>
<organism evidence="2 3">
    <name type="scientific">Rosa chinensis</name>
    <name type="common">China rose</name>
    <dbReference type="NCBI Taxonomy" id="74649"/>
    <lineage>
        <taxon>Eukaryota</taxon>
        <taxon>Viridiplantae</taxon>
        <taxon>Streptophyta</taxon>
        <taxon>Embryophyta</taxon>
        <taxon>Tracheophyta</taxon>
        <taxon>Spermatophyta</taxon>
        <taxon>Magnoliopsida</taxon>
        <taxon>eudicotyledons</taxon>
        <taxon>Gunneridae</taxon>
        <taxon>Pentapetalae</taxon>
        <taxon>rosids</taxon>
        <taxon>fabids</taxon>
        <taxon>Rosales</taxon>
        <taxon>Rosaceae</taxon>
        <taxon>Rosoideae</taxon>
        <taxon>Rosoideae incertae sedis</taxon>
        <taxon>Rosa</taxon>
    </lineage>
</organism>
<feature type="transmembrane region" description="Helical" evidence="1">
    <location>
        <begin position="24"/>
        <end position="44"/>
    </location>
</feature>
<feature type="transmembrane region" description="Helical" evidence="1">
    <location>
        <begin position="65"/>
        <end position="85"/>
    </location>
</feature>
<dbReference type="Gramene" id="PRQ57382">
    <property type="protein sequence ID" value="PRQ57382"/>
    <property type="gene ID" value="RchiOBHm_Chr1g0347721"/>
</dbReference>
<comment type="caution">
    <text evidence="2">The sequence shown here is derived from an EMBL/GenBank/DDBJ whole genome shotgun (WGS) entry which is preliminary data.</text>
</comment>
<keyword evidence="3" id="KW-1185">Reference proteome</keyword>
<dbReference type="Proteomes" id="UP000238479">
    <property type="component" value="Chromosome 1"/>
</dbReference>
<evidence type="ECO:0000313" key="3">
    <source>
        <dbReference type="Proteomes" id="UP000238479"/>
    </source>
</evidence>
<name>A0A2P6SFC0_ROSCH</name>
<dbReference type="EMBL" id="PDCK01000039">
    <property type="protein sequence ID" value="PRQ57382.1"/>
    <property type="molecule type" value="Genomic_DNA"/>
</dbReference>
<sequence>MSCHISHCNAGRLPQLVPDQALKLRQLTVLTLAPVLPYLILYMLKNVIIESKCKGNQKLKDNLTYFRQVPFLAVLGANLYSYQLIISTTV</sequence>
<reference evidence="2 3" key="1">
    <citation type="journal article" date="2018" name="Nat. Genet.">
        <title>The Rosa genome provides new insights in the design of modern roses.</title>
        <authorList>
            <person name="Bendahmane M."/>
        </authorList>
    </citation>
    <scope>NUCLEOTIDE SEQUENCE [LARGE SCALE GENOMIC DNA]</scope>
    <source>
        <strain evidence="3">cv. Old Blush</strain>
    </source>
</reference>
<keyword evidence="1" id="KW-1133">Transmembrane helix</keyword>
<protein>
    <submittedName>
        <fullName evidence="2">Uncharacterized protein</fullName>
    </submittedName>
</protein>